<proteinExistence type="predicted"/>
<organism evidence="2 3">
    <name type="scientific">Brevibacillus brevis</name>
    <name type="common">Bacillus brevis</name>
    <dbReference type="NCBI Taxonomy" id="1393"/>
    <lineage>
        <taxon>Bacteria</taxon>
        <taxon>Bacillati</taxon>
        <taxon>Bacillota</taxon>
        <taxon>Bacilli</taxon>
        <taxon>Bacillales</taxon>
        <taxon>Paenibacillaceae</taxon>
        <taxon>Brevibacillus</taxon>
    </lineage>
</organism>
<accession>A0ABY9TCS9</accession>
<protein>
    <submittedName>
        <fullName evidence="2">Uncharacterized protein</fullName>
    </submittedName>
</protein>
<evidence type="ECO:0000313" key="3">
    <source>
        <dbReference type="Proteomes" id="UP001256827"/>
    </source>
</evidence>
<evidence type="ECO:0000256" key="1">
    <source>
        <dbReference type="SAM" id="Phobius"/>
    </source>
</evidence>
<keyword evidence="3" id="KW-1185">Reference proteome</keyword>
<feature type="transmembrane region" description="Helical" evidence="1">
    <location>
        <begin position="14"/>
        <end position="34"/>
    </location>
</feature>
<keyword evidence="1" id="KW-0472">Membrane</keyword>
<gene>
    <name evidence="2" type="ORF">RGB73_30090</name>
</gene>
<evidence type="ECO:0000313" key="2">
    <source>
        <dbReference type="EMBL" id="WNC17861.1"/>
    </source>
</evidence>
<dbReference type="EMBL" id="CP134051">
    <property type="protein sequence ID" value="WNC17861.1"/>
    <property type="molecule type" value="Genomic_DNA"/>
</dbReference>
<sequence length="41" mass="4296">MIAQFVTDCFGVGIQWFGAAVVLGFGVSGAINLFKTFGGIR</sequence>
<geneLocation type="plasmid" evidence="2 3">
    <name>pBbsII</name>
</geneLocation>
<name>A0ABY9TCS9_BREBE</name>
<dbReference type="Proteomes" id="UP001256827">
    <property type="component" value="Plasmid pBbsII"/>
</dbReference>
<keyword evidence="2" id="KW-0614">Plasmid</keyword>
<keyword evidence="1" id="KW-1133">Transmembrane helix</keyword>
<reference evidence="2 3" key="1">
    <citation type="submission" date="2023-09" db="EMBL/GenBank/DDBJ databases">
        <title>Complete Genome and Methylome dissection of Bacillus brevis NEB573 original source of BbsI restriction endonuclease.</title>
        <authorList>
            <person name="Fomenkov A."/>
            <person name="Roberts R.D."/>
        </authorList>
    </citation>
    <scope>NUCLEOTIDE SEQUENCE [LARGE SCALE GENOMIC DNA]</scope>
    <source>
        <strain evidence="2 3">NEB573</strain>
        <plasmid evidence="2 3">pBbsII</plasmid>
    </source>
</reference>
<dbReference type="RefSeq" id="WP_310774665.1">
    <property type="nucleotide sequence ID" value="NZ_CP134051.1"/>
</dbReference>
<keyword evidence="1" id="KW-0812">Transmembrane</keyword>